<evidence type="ECO:0000256" key="4">
    <source>
        <dbReference type="ARBA" id="ARBA00048772"/>
    </source>
</evidence>
<evidence type="ECO:0000259" key="8">
    <source>
        <dbReference type="Pfam" id="PF02729"/>
    </source>
</evidence>
<dbReference type="PANTHER" id="PTHR45753">
    <property type="entry name" value="ORNITHINE CARBAMOYLTRANSFERASE, MITOCHONDRIAL"/>
    <property type="match status" value="1"/>
</dbReference>
<sequence length="323" mass="35221">MANATANSPSTHSLSSKDLVSISDLSVAELRQVLHVAQEIKSRPLDFSNLLRGKRLSMVFEKESLRTRFTFDIGMQDLGGSATFLDLSNQPRMGARESVRDMAMNLERWTHGIVARTYRHRTVVELAQSASIPVINGLSDLVHPCQALADTMTLMERWGDVAGRRIAFIGDGNNTCHSLMAACTKLGANMVVCTPEGYEPDAEIERAAVASAAETGGSYTLVNDPRDAAKGAHAIYTDVWASMGQEDETEERAAIFSEYSISDEIMELTDDGVFMHCLPAHRGHEVSRSVIDGPQSIVFDIAENRLHAQKAVLALLLAPGFSL</sequence>
<name>A0A518EYQ7_9BACT</name>
<evidence type="ECO:0000256" key="2">
    <source>
        <dbReference type="ARBA" id="ARBA00013007"/>
    </source>
</evidence>
<evidence type="ECO:0000256" key="1">
    <source>
        <dbReference type="ARBA" id="ARBA00007805"/>
    </source>
</evidence>
<dbReference type="Pfam" id="PF00185">
    <property type="entry name" value="OTCace"/>
    <property type="match status" value="1"/>
</dbReference>
<keyword evidence="3 6" id="KW-0808">Transferase</keyword>
<dbReference type="GO" id="GO:0019240">
    <property type="term" value="P:citrulline biosynthetic process"/>
    <property type="evidence" value="ECO:0007669"/>
    <property type="project" value="TreeGrafter"/>
</dbReference>
<evidence type="ECO:0000313" key="9">
    <source>
        <dbReference type="EMBL" id="QDV09220.1"/>
    </source>
</evidence>
<proteinExistence type="inferred from homology"/>
<evidence type="ECO:0000259" key="7">
    <source>
        <dbReference type="Pfam" id="PF00185"/>
    </source>
</evidence>
<dbReference type="EC" id="2.1.3.3" evidence="2 5"/>
<dbReference type="Pfam" id="PF02729">
    <property type="entry name" value="OTCace_N"/>
    <property type="match status" value="1"/>
</dbReference>
<dbReference type="InterPro" id="IPR006131">
    <property type="entry name" value="Asp_carbamoyltransf_Asp/Orn-bd"/>
</dbReference>
<dbReference type="InterPro" id="IPR006130">
    <property type="entry name" value="Asp/Orn_carbamoylTrfase"/>
</dbReference>
<comment type="similarity">
    <text evidence="1">Belongs to the aspartate/ornithine carbamoyltransferase superfamily. OTCase family.</text>
</comment>
<comment type="catalytic activity">
    <reaction evidence="4">
        <text>carbamoyl phosphate + L-ornithine = L-citrulline + phosphate + H(+)</text>
        <dbReference type="Rhea" id="RHEA:19513"/>
        <dbReference type="ChEBI" id="CHEBI:15378"/>
        <dbReference type="ChEBI" id="CHEBI:43474"/>
        <dbReference type="ChEBI" id="CHEBI:46911"/>
        <dbReference type="ChEBI" id="CHEBI:57743"/>
        <dbReference type="ChEBI" id="CHEBI:58228"/>
        <dbReference type="EC" id="2.1.3.3"/>
    </reaction>
</comment>
<feature type="domain" description="Aspartate/ornithine carbamoyltransferase Asp/Orn-binding" evidence="7">
    <location>
        <begin position="163"/>
        <end position="316"/>
    </location>
</feature>
<dbReference type="InterPro" id="IPR002292">
    <property type="entry name" value="Orn/put_carbamltrans"/>
</dbReference>
<dbReference type="Gene3D" id="3.40.50.1370">
    <property type="entry name" value="Aspartate/ornithine carbamoyltransferase"/>
    <property type="match status" value="2"/>
</dbReference>
<dbReference type="InterPro" id="IPR036901">
    <property type="entry name" value="Asp/Orn_carbamoylTrfase_sf"/>
</dbReference>
<dbReference type="InterPro" id="IPR006132">
    <property type="entry name" value="Asp/Orn_carbamoyltranf_P-bd"/>
</dbReference>
<dbReference type="NCBIfam" id="TIGR00658">
    <property type="entry name" value="orni_carb_tr"/>
    <property type="match status" value="1"/>
</dbReference>
<dbReference type="GO" id="GO:0016597">
    <property type="term" value="F:amino acid binding"/>
    <property type="evidence" value="ECO:0007669"/>
    <property type="project" value="InterPro"/>
</dbReference>
<gene>
    <name evidence="9" type="primary">argF</name>
    <name evidence="9" type="ORF">Poly30_47770</name>
</gene>
<dbReference type="FunFam" id="3.40.50.1370:FF:000008">
    <property type="entry name" value="Ornithine carbamoyltransferase"/>
    <property type="match status" value="1"/>
</dbReference>
<dbReference type="GO" id="GO:0042450">
    <property type="term" value="P:L-arginine biosynthetic process via ornithine"/>
    <property type="evidence" value="ECO:0007669"/>
    <property type="project" value="UniProtKB-UniRule"/>
</dbReference>
<evidence type="ECO:0000313" key="10">
    <source>
        <dbReference type="Proteomes" id="UP000320390"/>
    </source>
</evidence>
<reference evidence="9 10" key="1">
    <citation type="submission" date="2019-02" db="EMBL/GenBank/DDBJ databases">
        <title>Deep-cultivation of Planctomycetes and their phenomic and genomic characterization uncovers novel biology.</title>
        <authorList>
            <person name="Wiegand S."/>
            <person name="Jogler M."/>
            <person name="Boedeker C."/>
            <person name="Pinto D."/>
            <person name="Vollmers J."/>
            <person name="Rivas-Marin E."/>
            <person name="Kohn T."/>
            <person name="Peeters S.H."/>
            <person name="Heuer A."/>
            <person name="Rast P."/>
            <person name="Oberbeckmann S."/>
            <person name="Bunk B."/>
            <person name="Jeske O."/>
            <person name="Meyerdierks A."/>
            <person name="Storesund J.E."/>
            <person name="Kallscheuer N."/>
            <person name="Luecker S."/>
            <person name="Lage O.M."/>
            <person name="Pohl T."/>
            <person name="Merkel B.J."/>
            <person name="Hornburger P."/>
            <person name="Mueller R.-W."/>
            <person name="Bruemmer F."/>
            <person name="Labrenz M."/>
            <person name="Spormann A.M."/>
            <person name="Op den Camp H."/>
            <person name="Overmann J."/>
            <person name="Amann R."/>
            <person name="Jetten M.S.M."/>
            <person name="Mascher T."/>
            <person name="Medema M.H."/>
            <person name="Devos D.P."/>
            <person name="Kaster A.-K."/>
            <person name="Ovreas L."/>
            <person name="Rohde M."/>
            <person name="Galperin M.Y."/>
            <person name="Jogler C."/>
        </authorList>
    </citation>
    <scope>NUCLEOTIDE SEQUENCE [LARGE SCALE GENOMIC DNA]</scope>
    <source>
        <strain evidence="9 10">Poly30</strain>
    </source>
</reference>
<dbReference type="GO" id="GO:0004585">
    <property type="term" value="F:ornithine carbamoyltransferase activity"/>
    <property type="evidence" value="ECO:0007669"/>
    <property type="project" value="UniProtKB-UniRule"/>
</dbReference>
<dbReference type="PANTHER" id="PTHR45753:SF3">
    <property type="entry name" value="ORNITHINE TRANSCARBAMYLASE, MITOCHONDRIAL"/>
    <property type="match status" value="1"/>
</dbReference>
<accession>A0A518EYQ7</accession>
<dbReference type="OrthoDB" id="9802587at2"/>
<keyword evidence="10" id="KW-1185">Reference proteome</keyword>
<evidence type="ECO:0000256" key="3">
    <source>
        <dbReference type="ARBA" id="ARBA00022679"/>
    </source>
</evidence>
<dbReference type="Proteomes" id="UP000320390">
    <property type="component" value="Chromosome"/>
</dbReference>
<dbReference type="SUPFAM" id="SSF53671">
    <property type="entry name" value="Aspartate/ornithine carbamoyltransferase"/>
    <property type="match status" value="1"/>
</dbReference>
<dbReference type="PRINTS" id="PR00102">
    <property type="entry name" value="OTCASE"/>
</dbReference>
<evidence type="ECO:0000256" key="6">
    <source>
        <dbReference type="RuleBase" id="RU003634"/>
    </source>
</evidence>
<organism evidence="9 10">
    <name type="scientific">Saltatorellus ferox</name>
    <dbReference type="NCBI Taxonomy" id="2528018"/>
    <lineage>
        <taxon>Bacteria</taxon>
        <taxon>Pseudomonadati</taxon>
        <taxon>Planctomycetota</taxon>
        <taxon>Planctomycetia</taxon>
        <taxon>Planctomycetia incertae sedis</taxon>
        <taxon>Saltatorellus</taxon>
    </lineage>
</organism>
<dbReference type="RefSeq" id="WP_145203229.1">
    <property type="nucleotide sequence ID" value="NZ_CP036434.1"/>
</dbReference>
<dbReference type="AlphaFoldDB" id="A0A518EYQ7"/>
<dbReference type="EMBL" id="CP036434">
    <property type="protein sequence ID" value="QDV09220.1"/>
    <property type="molecule type" value="Genomic_DNA"/>
</dbReference>
<feature type="domain" description="Aspartate/ornithine carbamoyltransferase carbamoyl-P binding" evidence="8">
    <location>
        <begin position="17"/>
        <end position="156"/>
    </location>
</feature>
<evidence type="ECO:0000256" key="5">
    <source>
        <dbReference type="NCBIfam" id="TIGR00658"/>
    </source>
</evidence>
<dbReference type="PRINTS" id="PR00100">
    <property type="entry name" value="AOTCASE"/>
</dbReference>
<dbReference type="NCBIfam" id="NF001986">
    <property type="entry name" value="PRK00779.1"/>
    <property type="match status" value="1"/>
</dbReference>
<protein>
    <recommendedName>
        <fullName evidence="2 5">Ornithine carbamoyltransferase</fullName>
        <ecNumber evidence="2 5">2.1.3.3</ecNumber>
    </recommendedName>
</protein>